<dbReference type="OrthoDB" id="9813918at2"/>
<dbReference type="InterPro" id="IPR050126">
    <property type="entry name" value="Ap4A_hydrolase"/>
</dbReference>
<protein>
    <recommendedName>
        <fullName evidence="2">Phosphoesterase</fullName>
        <ecNumber evidence="2">3.1.4.-</ecNumber>
    </recommendedName>
</protein>
<dbReference type="PIRSF" id="PIRSF000883">
    <property type="entry name" value="Pesterase_MJ0912"/>
    <property type="match status" value="1"/>
</dbReference>
<dbReference type="GO" id="GO:0005737">
    <property type="term" value="C:cytoplasm"/>
    <property type="evidence" value="ECO:0007669"/>
    <property type="project" value="TreeGrafter"/>
</dbReference>
<comment type="similarity">
    <text evidence="1 2">Belongs to the metallophosphoesterase superfamily. YfcE family.</text>
</comment>
<reference evidence="4 5" key="1">
    <citation type="submission" date="2019-07" db="EMBL/GenBank/DDBJ databases">
        <authorList>
            <person name="Li J."/>
        </authorList>
    </citation>
    <scope>NUCLEOTIDE SEQUENCE [LARGE SCALE GENOMIC DNA]</scope>
    <source>
        <strain evidence="4 5">TKL69</strain>
    </source>
</reference>
<sequence length="238" mass="27171">MDTNIAIITDIHGNDAALEAVLDDINRQPISHIYCLGDLLGIGYQSNEVLQRLTTRQGVTFVKGNHDQAILDIWNGKEPESEGKEKVHHQWIAKNVDPSFQSFLEGMPMEQYAEYNGKTFLFRHYHLDKNLRFLPIDPEPSSNKLDQVYENVEADVVLFGHHHILHHFKSNQRLYVNPGSLGCSYQAKAPYACITIKADGGIDVCLKEVPYNQDAFIKGFEERKVPDRESILRIFYGQ</sequence>
<dbReference type="PANTHER" id="PTHR42850">
    <property type="entry name" value="METALLOPHOSPHOESTERASE"/>
    <property type="match status" value="1"/>
</dbReference>
<dbReference type="InterPro" id="IPR011152">
    <property type="entry name" value="Pesterase_MJ0912"/>
</dbReference>
<evidence type="ECO:0000313" key="4">
    <source>
        <dbReference type="EMBL" id="QDP38977.1"/>
    </source>
</evidence>
<dbReference type="InterPro" id="IPR029052">
    <property type="entry name" value="Metallo-depent_PP-like"/>
</dbReference>
<keyword evidence="2" id="KW-0479">Metal-binding</keyword>
<dbReference type="InterPro" id="IPR000979">
    <property type="entry name" value="Phosphodiesterase_MJ0936/Vps29"/>
</dbReference>
<dbReference type="NCBIfam" id="TIGR00040">
    <property type="entry name" value="yfcE"/>
    <property type="match status" value="1"/>
</dbReference>
<feature type="domain" description="Calcineurin-like phosphoesterase" evidence="3">
    <location>
        <begin position="4"/>
        <end position="197"/>
    </location>
</feature>
<dbReference type="Proteomes" id="UP000315215">
    <property type="component" value="Chromosome"/>
</dbReference>
<evidence type="ECO:0000256" key="2">
    <source>
        <dbReference type="RuleBase" id="RU362039"/>
    </source>
</evidence>
<proteinExistence type="inferred from homology"/>
<dbReference type="SUPFAM" id="SSF56300">
    <property type="entry name" value="Metallo-dependent phosphatases"/>
    <property type="match status" value="1"/>
</dbReference>
<dbReference type="GO" id="GO:0016791">
    <property type="term" value="F:phosphatase activity"/>
    <property type="evidence" value="ECO:0007669"/>
    <property type="project" value="TreeGrafter"/>
</dbReference>
<accession>A0A516KC95</accession>
<dbReference type="PANTHER" id="PTHR42850:SF2">
    <property type="entry name" value="BLL5683 PROTEIN"/>
    <property type="match status" value="1"/>
</dbReference>
<dbReference type="InterPro" id="IPR024654">
    <property type="entry name" value="Calcineurin-like_PHP_lpxH"/>
</dbReference>
<dbReference type="Gene3D" id="3.60.21.10">
    <property type="match status" value="1"/>
</dbReference>
<gene>
    <name evidence="4" type="ORF">FN924_01345</name>
</gene>
<evidence type="ECO:0000256" key="1">
    <source>
        <dbReference type="ARBA" id="ARBA00008950"/>
    </source>
</evidence>
<evidence type="ECO:0000313" key="5">
    <source>
        <dbReference type="Proteomes" id="UP000315215"/>
    </source>
</evidence>
<evidence type="ECO:0000259" key="3">
    <source>
        <dbReference type="Pfam" id="PF12850"/>
    </source>
</evidence>
<dbReference type="GO" id="GO:0046872">
    <property type="term" value="F:metal ion binding"/>
    <property type="evidence" value="ECO:0007669"/>
    <property type="project" value="UniProtKB-KW"/>
</dbReference>
<dbReference type="EMBL" id="CP041666">
    <property type="protein sequence ID" value="QDP38977.1"/>
    <property type="molecule type" value="Genomic_DNA"/>
</dbReference>
<name>A0A516KC95_9BACI</name>
<comment type="cofactor">
    <cofactor evidence="2">
        <name>a divalent metal cation</name>
        <dbReference type="ChEBI" id="CHEBI:60240"/>
    </cofactor>
</comment>
<keyword evidence="5" id="KW-1185">Reference proteome</keyword>
<dbReference type="KEGG" id="aqt:FN924_01345"/>
<dbReference type="CDD" id="cd00838">
    <property type="entry name" value="MPP_superfamily"/>
    <property type="match status" value="1"/>
</dbReference>
<dbReference type="EC" id="3.1.4.-" evidence="2"/>
<dbReference type="AlphaFoldDB" id="A0A516KC95"/>
<dbReference type="Pfam" id="PF12850">
    <property type="entry name" value="Metallophos_2"/>
    <property type="match status" value="1"/>
</dbReference>
<organism evidence="4 5">
    <name type="scientific">Radiobacillus deserti</name>
    <dbReference type="NCBI Taxonomy" id="2594883"/>
    <lineage>
        <taxon>Bacteria</taxon>
        <taxon>Bacillati</taxon>
        <taxon>Bacillota</taxon>
        <taxon>Bacilli</taxon>
        <taxon>Bacillales</taxon>
        <taxon>Bacillaceae</taxon>
        <taxon>Radiobacillus</taxon>
    </lineage>
</organism>
<dbReference type="RefSeq" id="WP_143891727.1">
    <property type="nucleotide sequence ID" value="NZ_CP041666.1"/>
</dbReference>